<evidence type="ECO:0000313" key="2">
    <source>
        <dbReference type="EMBL" id="KAG1904946.1"/>
    </source>
</evidence>
<keyword evidence="3" id="KW-1185">Reference proteome</keyword>
<dbReference type="Proteomes" id="UP001195769">
    <property type="component" value="Unassembled WGS sequence"/>
</dbReference>
<feature type="transmembrane region" description="Helical" evidence="1">
    <location>
        <begin position="6"/>
        <end position="27"/>
    </location>
</feature>
<gene>
    <name evidence="2" type="ORF">F5891DRAFT_1183589</name>
</gene>
<dbReference type="EMBL" id="JABBWK010000008">
    <property type="protein sequence ID" value="KAG1904946.1"/>
    <property type="molecule type" value="Genomic_DNA"/>
</dbReference>
<organism evidence="2 3">
    <name type="scientific">Suillus fuscotomentosus</name>
    <dbReference type="NCBI Taxonomy" id="1912939"/>
    <lineage>
        <taxon>Eukaryota</taxon>
        <taxon>Fungi</taxon>
        <taxon>Dikarya</taxon>
        <taxon>Basidiomycota</taxon>
        <taxon>Agaricomycotina</taxon>
        <taxon>Agaricomycetes</taxon>
        <taxon>Agaricomycetidae</taxon>
        <taxon>Boletales</taxon>
        <taxon>Suillineae</taxon>
        <taxon>Suillaceae</taxon>
        <taxon>Suillus</taxon>
    </lineage>
</organism>
<dbReference type="GeneID" id="64660600"/>
<accession>A0AAD4HQL0</accession>
<dbReference type="AlphaFoldDB" id="A0AAD4HQL0"/>
<protein>
    <submittedName>
        <fullName evidence="2">Uncharacterized protein</fullName>
    </submittedName>
</protein>
<evidence type="ECO:0000256" key="1">
    <source>
        <dbReference type="SAM" id="Phobius"/>
    </source>
</evidence>
<comment type="caution">
    <text evidence="2">The sequence shown here is derived from an EMBL/GenBank/DDBJ whole genome shotgun (WGS) entry which is preliminary data.</text>
</comment>
<keyword evidence="1" id="KW-0812">Transmembrane</keyword>
<sequence>MSGSAPSYFLLILFGPYIVFAGAVWTLHPAVQILSSPLVFNYYSTNTDNQIFSGHHMAAFCKAVKFLQRYYEIFPPQSELANILHHSTVFPHSTSFILQ</sequence>
<proteinExistence type="predicted"/>
<reference evidence="2" key="1">
    <citation type="journal article" date="2020" name="New Phytol.">
        <title>Comparative genomics reveals dynamic genome evolution in host specialist ectomycorrhizal fungi.</title>
        <authorList>
            <person name="Lofgren L.A."/>
            <person name="Nguyen N.H."/>
            <person name="Vilgalys R."/>
            <person name="Ruytinx J."/>
            <person name="Liao H.L."/>
            <person name="Branco S."/>
            <person name="Kuo A."/>
            <person name="LaButti K."/>
            <person name="Lipzen A."/>
            <person name="Andreopoulos W."/>
            <person name="Pangilinan J."/>
            <person name="Riley R."/>
            <person name="Hundley H."/>
            <person name="Na H."/>
            <person name="Barry K."/>
            <person name="Grigoriev I.V."/>
            <person name="Stajich J.E."/>
            <person name="Kennedy P.G."/>
        </authorList>
    </citation>
    <scope>NUCLEOTIDE SEQUENCE</scope>
    <source>
        <strain evidence="2">FC203</strain>
    </source>
</reference>
<keyword evidence="1" id="KW-0472">Membrane</keyword>
<dbReference type="RefSeq" id="XP_041230521.1">
    <property type="nucleotide sequence ID" value="XM_041366302.1"/>
</dbReference>
<evidence type="ECO:0000313" key="3">
    <source>
        <dbReference type="Proteomes" id="UP001195769"/>
    </source>
</evidence>
<keyword evidence="1" id="KW-1133">Transmembrane helix</keyword>
<name>A0AAD4HQL0_9AGAM</name>